<dbReference type="Proteomes" id="UP000819052">
    <property type="component" value="Unassembled WGS sequence"/>
</dbReference>
<comment type="caution">
    <text evidence="2">The sequence shown here is derived from an EMBL/GenBank/DDBJ whole genome shotgun (WGS) entry which is preliminary data.</text>
</comment>
<accession>A0ABX0M3U9</accession>
<gene>
    <name evidence="2" type="primary">pilV</name>
    <name evidence="2" type="ORF">F1609_15620</name>
</gene>
<proteinExistence type="predicted"/>
<keyword evidence="3" id="KW-1185">Reference proteome</keyword>
<evidence type="ECO:0000259" key="1">
    <source>
        <dbReference type="Pfam" id="PF04917"/>
    </source>
</evidence>
<dbReference type="EMBL" id="VVIW01000008">
    <property type="protein sequence ID" value="NHZ41577.1"/>
    <property type="molecule type" value="Genomic_DNA"/>
</dbReference>
<dbReference type="Pfam" id="PF04917">
    <property type="entry name" value="Shufflon_N"/>
    <property type="match status" value="1"/>
</dbReference>
<protein>
    <submittedName>
        <fullName evidence="2">Shufflon system plasmid conjugative transfer pilus tip adhesin PilV</fullName>
    </submittedName>
</protein>
<evidence type="ECO:0000313" key="2">
    <source>
        <dbReference type="EMBL" id="NHZ41577.1"/>
    </source>
</evidence>
<dbReference type="RefSeq" id="WP_167077340.1">
    <property type="nucleotide sequence ID" value="NZ_VVIW01000008.1"/>
</dbReference>
<name>A0ABX0M3U9_9BURK</name>
<dbReference type="InterPro" id="IPR007001">
    <property type="entry name" value="Shufflon_N"/>
</dbReference>
<organism evidence="2 3">
    <name type="scientific">Massilia aquatica</name>
    <dbReference type="NCBI Taxonomy" id="2609000"/>
    <lineage>
        <taxon>Bacteria</taxon>
        <taxon>Pseudomonadati</taxon>
        <taxon>Pseudomonadota</taxon>
        <taxon>Betaproteobacteria</taxon>
        <taxon>Burkholderiales</taxon>
        <taxon>Oxalobacteraceae</taxon>
        <taxon>Telluria group</taxon>
        <taxon>Massilia</taxon>
    </lineage>
</organism>
<reference evidence="2 3" key="1">
    <citation type="submission" date="2019-09" db="EMBL/GenBank/DDBJ databases">
        <title>Taxonomy of Antarctic Massilia spp.: description of Massilia rubra sp. nov., Massilia aquatica sp. nov., Massilia mucilaginosa sp. nov., Massilia frigida sp. nov. isolated from streams, lakes and regoliths.</title>
        <authorList>
            <person name="Holochova P."/>
            <person name="Sedlacek I."/>
            <person name="Kralova S."/>
            <person name="Maslanova I."/>
            <person name="Busse H.-J."/>
            <person name="Stankova E."/>
            <person name="Vrbovska V."/>
            <person name="Kovarovic V."/>
            <person name="Bartak M."/>
            <person name="Svec P."/>
            <person name="Pantucek R."/>
        </authorList>
    </citation>
    <scope>NUCLEOTIDE SEQUENCE [LARGE SCALE GENOMIC DNA]</scope>
    <source>
        <strain evidence="2 3">CCM 8693</strain>
    </source>
</reference>
<feature type="domain" description="Bacterial shufflon protein N-terminal" evidence="1">
    <location>
        <begin position="37"/>
        <end position="233"/>
    </location>
</feature>
<evidence type="ECO:0000313" key="3">
    <source>
        <dbReference type="Proteomes" id="UP000819052"/>
    </source>
</evidence>
<sequence>MHFKQRGIAMIEILGALLIAAMLVAGLSSMIETGLEDAKAQRSAQYQSAMTAAASAYLAEHHGALALPANVGKTLVITPAMLDAAGMLPPGMSDANPYGQSACLLVRPRVKSAAAPATIVLDALVVSEGAPIPDRVLAFAAASAGAGFISSRDPARAQSAAGAWALGPATSPTLASFTGATCSGTAAGIGSLVSALFFDGAGQAGDFLYRNKVPGMPELNQMNAPIGMGAATVVAAEDACSGAGIAIDAERNLMNCTVDDRWRRVSLSSWKNPVAAYADLALQPNSKDGDVRLVTGLGLAFSYSAATNAWRPLAVDQNGNLDMAGTLTAGADVNAAGDINAGRDLTAVRDGSIKGDLNVVDKIQANGVVADDYMWAMTYSMGGRYAPGAGCNKWSATAKPPQRIDIIGTIALDSSTPPLPLICTGSHPDHAVWRYIDGSLNQ</sequence>